<feature type="compositionally biased region" description="Basic and acidic residues" evidence="2">
    <location>
        <begin position="149"/>
        <end position="158"/>
    </location>
</feature>
<accession>A0ABQ5FTY3</accession>
<protein>
    <submittedName>
        <fullName evidence="3">Uncharacterized protein</fullName>
    </submittedName>
</protein>
<name>A0ABQ5FTY3_9ASTR</name>
<organism evidence="3 4">
    <name type="scientific">Tanacetum coccineum</name>
    <dbReference type="NCBI Taxonomy" id="301880"/>
    <lineage>
        <taxon>Eukaryota</taxon>
        <taxon>Viridiplantae</taxon>
        <taxon>Streptophyta</taxon>
        <taxon>Embryophyta</taxon>
        <taxon>Tracheophyta</taxon>
        <taxon>Spermatophyta</taxon>
        <taxon>Magnoliopsida</taxon>
        <taxon>eudicotyledons</taxon>
        <taxon>Gunneridae</taxon>
        <taxon>Pentapetalae</taxon>
        <taxon>asterids</taxon>
        <taxon>campanulids</taxon>
        <taxon>Asterales</taxon>
        <taxon>Asteraceae</taxon>
        <taxon>Asteroideae</taxon>
        <taxon>Anthemideae</taxon>
        <taxon>Anthemidinae</taxon>
        <taxon>Tanacetum</taxon>
    </lineage>
</organism>
<keyword evidence="4" id="KW-1185">Reference proteome</keyword>
<feature type="compositionally biased region" description="Pro residues" evidence="2">
    <location>
        <begin position="168"/>
        <end position="184"/>
    </location>
</feature>
<proteinExistence type="predicted"/>
<dbReference type="EMBL" id="BQNB010017714">
    <property type="protein sequence ID" value="GJT66439.1"/>
    <property type="molecule type" value="Genomic_DNA"/>
</dbReference>
<gene>
    <name evidence="3" type="ORF">Tco_1017919</name>
</gene>
<sequence length="242" mass="26683">MTTPVIDITDPQSDSTTVPASIPTTTATVTETTTTIVLPPPPQPQQDVTTLILIQTIGQLEQNIADLVEANQALEERLDKQGNRIHQLEIQHAIRAPLRARFKDLPTSDMKEILLQRMLEENYDKGHEDHKMAYEALQKSIIHDESEKFDADKAEERTKKKSTQDSPKTPPGSPAQDPHPPPPSSTTNRGDKSQSSAAPGSSKTTASIEYTAWIMTTSRLTPAASSVPEDVLMHKELDFEAQ</sequence>
<feature type="compositionally biased region" description="Polar residues" evidence="2">
    <location>
        <begin position="193"/>
        <end position="206"/>
    </location>
</feature>
<evidence type="ECO:0000256" key="2">
    <source>
        <dbReference type="SAM" id="MobiDB-lite"/>
    </source>
</evidence>
<comment type="caution">
    <text evidence="3">The sequence shown here is derived from an EMBL/GenBank/DDBJ whole genome shotgun (WGS) entry which is preliminary data.</text>
</comment>
<dbReference type="Proteomes" id="UP001151760">
    <property type="component" value="Unassembled WGS sequence"/>
</dbReference>
<feature type="region of interest" description="Disordered" evidence="2">
    <location>
        <begin position="149"/>
        <end position="206"/>
    </location>
</feature>
<evidence type="ECO:0000313" key="3">
    <source>
        <dbReference type="EMBL" id="GJT66439.1"/>
    </source>
</evidence>
<reference evidence="3" key="1">
    <citation type="journal article" date="2022" name="Int. J. Mol. Sci.">
        <title>Draft Genome of Tanacetum Coccineum: Genomic Comparison of Closely Related Tanacetum-Family Plants.</title>
        <authorList>
            <person name="Yamashiro T."/>
            <person name="Shiraishi A."/>
            <person name="Nakayama K."/>
            <person name="Satake H."/>
        </authorList>
    </citation>
    <scope>NUCLEOTIDE SEQUENCE</scope>
</reference>
<evidence type="ECO:0000256" key="1">
    <source>
        <dbReference type="SAM" id="Coils"/>
    </source>
</evidence>
<reference evidence="3" key="2">
    <citation type="submission" date="2022-01" db="EMBL/GenBank/DDBJ databases">
        <authorList>
            <person name="Yamashiro T."/>
            <person name="Shiraishi A."/>
            <person name="Satake H."/>
            <person name="Nakayama K."/>
        </authorList>
    </citation>
    <scope>NUCLEOTIDE SEQUENCE</scope>
</reference>
<evidence type="ECO:0000313" key="4">
    <source>
        <dbReference type="Proteomes" id="UP001151760"/>
    </source>
</evidence>
<feature type="coiled-coil region" evidence="1">
    <location>
        <begin position="57"/>
        <end position="91"/>
    </location>
</feature>
<keyword evidence="1" id="KW-0175">Coiled coil</keyword>